<keyword evidence="1 4" id="KW-0378">Hydrolase</keyword>
<dbReference type="PANTHER" id="PTHR47572">
    <property type="entry name" value="LIPOPROTEIN-RELATED"/>
    <property type="match status" value="1"/>
</dbReference>
<dbReference type="Gene3D" id="2.120.10.30">
    <property type="entry name" value="TolB, C-terminal domain"/>
    <property type="match status" value="1"/>
</dbReference>
<evidence type="ECO:0000259" key="3">
    <source>
        <dbReference type="Pfam" id="PF08450"/>
    </source>
</evidence>
<dbReference type="PROSITE" id="PS51318">
    <property type="entry name" value="TAT"/>
    <property type="match status" value="1"/>
</dbReference>
<dbReference type="InterPro" id="IPR013658">
    <property type="entry name" value="SGL"/>
</dbReference>
<evidence type="ECO:0000256" key="1">
    <source>
        <dbReference type="ARBA" id="ARBA00022801"/>
    </source>
</evidence>
<gene>
    <name evidence="4" type="ORF">ASAP_0273</name>
</gene>
<dbReference type="GO" id="GO:0004341">
    <property type="term" value="F:gluconolactonase activity"/>
    <property type="evidence" value="ECO:0007669"/>
    <property type="project" value="UniProtKB-EC"/>
</dbReference>
<dbReference type="InterPro" id="IPR051262">
    <property type="entry name" value="SMP-30/CGR1_Lactonase"/>
</dbReference>
<feature type="region of interest" description="Disordered" evidence="2">
    <location>
        <begin position="1"/>
        <end position="36"/>
    </location>
</feature>
<name>A0A060QCB5_9PROT</name>
<dbReference type="Pfam" id="PF08450">
    <property type="entry name" value="SGL"/>
    <property type="match status" value="1"/>
</dbReference>
<evidence type="ECO:0000313" key="5">
    <source>
        <dbReference type="Proteomes" id="UP000027583"/>
    </source>
</evidence>
<dbReference type="Proteomes" id="UP000027583">
    <property type="component" value="Unassembled WGS sequence"/>
</dbReference>
<dbReference type="eggNOG" id="COG3386">
    <property type="taxonomic scope" value="Bacteria"/>
</dbReference>
<reference evidence="4 5" key="2">
    <citation type="journal article" date="2014" name="PLoS ONE">
        <title>Evolution of mitochondria reconstructed from the energy metabolism of living bacteria.</title>
        <authorList>
            <person name="Degli Esposti M."/>
            <person name="Chouaia B."/>
            <person name="Comandatore F."/>
            <person name="Crotti E."/>
            <person name="Sassera D."/>
            <person name="Lievens P.M."/>
            <person name="Daffonchio D."/>
            <person name="Bandi C."/>
        </authorList>
    </citation>
    <scope>NUCLEOTIDE SEQUENCE [LARGE SCALE GENOMIC DNA]</scope>
    <source>
        <strain evidence="4 5">SF2.1</strain>
    </source>
</reference>
<dbReference type="AlphaFoldDB" id="A0A060QCB5"/>
<proteinExistence type="predicted"/>
<dbReference type="InterPro" id="IPR011042">
    <property type="entry name" value="6-blade_b-propeller_TolB-like"/>
</dbReference>
<reference evidence="4 5" key="1">
    <citation type="journal article" date="2014" name="Genome Biol. Evol.">
        <title>Acetic acid bacteria genomes reveal functional traits for adaptation to life in insect guts.</title>
        <authorList>
            <person name="Chouaia B."/>
            <person name="Gaiarsa S."/>
            <person name="Crotti E."/>
            <person name="Comandatore F."/>
            <person name="Degli Esposti M."/>
            <person name="Ricci I."/>
            <person name="Alma A."/>
            <person name="Favia G."/>
            <person name="Bandi C."/>
            <person name="Daffonchio D."/>
        </authorList>
    </citation>
    <scope>NUCLEOTIDE SEQUENCE [LARGE SCALE GENOMIC DNA]</scope>
    <source>
        <strain evidence="4 5">SF2.1</strain>
    </source>
</reference>
<evidence type="ECO:0000256" key="2">
    <source>
        <dbReference type="SAM" id="MobiDB-lite"/>
    </source>
</evidence>
<sequence length="444" mass="47948">MLPATPPAPEVATREKKLSGADDPGPAGSAPSPTRRRLIRIGSAALGAALVAPLMRRKASAHDVPADTALSPPSVVSTPPRLWGPEAPVAFTPDPDIISYDPSFSAVILDNAPLVQAWKGKVLWLEGPAWSNEGRFLITSDVMGSTQYRYLPEERCMTMFRKESYHSNGNTFDREGRLITCEHGLRRVIRWEHDGRCTVLAESFNGKRLNSPNDIVVDHEGGIWFTDPPYGDRLWEGHPDAPDGATPTKGNLTWNLDLEATEQIGGEHAQATHVFHLDPEKRHLTALLDGDALAGPNGLCFSPDQKTLYIVSSEKGALSPKGGGYRNIYAFDVQKPGGTQPGTNGVPALTNQRVFADMTLGGHKLMPDGIKADRLGNLWVAANGPLGLCGVFVYNPAGKMIGRLRLPRSVSNLCFGGTQRDRLFMCAENTIFTLDVATQGAGLS</sequence>
<accession>A0A060QCB5</accession>
<evidence type="ECO:0000313" key="4">
    <source>
        <dbReference type="EMBL" id="CDG38318.1"/>
    </source>
</evidence>
<comment type="caution">
    <text evidence="4">The sequence shown here is derived from an EMBL/GenBank/DDBJ whole genome shotgun (WGS) entry which is preliminary data.</text>
</comment>
<feature type="domain" description="SMP-30/Gluconolactonase/LRE-like region" evidence="3">
    <location>
        <begin position="126"/>
        <end position="426"/>
    </location>
</feature>
<dbReference type="PANTHER" id="PTHR47572:SF4">
    <property type="entry name" value="LACTONASE DRP35"/>
    <property type="match status" value="1"/>
</dbReference>
<dbReference type="SUPFAM" id="SSF63829">
    <property type="entry name" value="Calcium-dependent phosphotriesterase"/>
    <property type="match status" value="1"/>
</dbReference>
<dbReference type="EMBL" id="CBLX010000003">
    <property type="protein sequence ID" value="CDG38318.1"/>
    <property type="molecule type" value="Genomic_DNA"/>
</dbReference>
<dbReference type="RefSeq" id="WP_023978478.1">
    <property type="nucleotide sequence ID" value="NZ_CBLX010000003.1"/>
</dbReference>
<dbReference type="InterPro" id="IPR006311">
    <property type="entry name" value="TAT_signal"/>
</dbReference>
<dbReference type="EC" id="3.1.1.17" evidence="4"/>
<organism evidence="4 5">
    <name type="scientific">Asaia bogorensis</name>
    <dbReference type="NCBI Taxonomy" id="91915"/>
    <lineage>
        <taxon>Bacteria</taxon>
        <taxon>Pseudomonadati</taxon>
        <taxon>Pseudomonadota</taxon>
        <taxon>Alphaproteobacteria</taxon>
        <taxon>Acetobacterales</taxon>
        <taxon>Acetobacteraceae</taxon>
        <taxon>Asaia</taxon>
    </lineage>
</organism>
<protein>
    <submittedName>
        <fullName evidence="4">Gluconolactonase</fullName>
        <ecNumber evidence="4">3.1.1.17</ecNumber>
    </submittedName>
</protein>